<dbReference type="SUPFAM" id="SSF52047">
    <property type="entry name" value="RNI-like"/>
    <property type="match status" value="1"/>
</dbReference>
<feature type="region of interest" description="Disordered" evidence="1">
    <location>
        <begin position="120"/>
        <end position="160"/>
    </location>
</feature>
<dbReference type="InterPro" id="IPR032675">
    <property type="entry name" value="LRR_dom_sf"/>
</dbReference>
<evidence type="ECO:0000313" key="2">
    <source>
        <dbReference type="EMBL" id="KAH7976329.1"/>
    </source>
</evidence>
<sequence length="633" mass="71052">MPERKSFFARVTSSNGDRSALCNSTKTAGVWMDSNFFNFGRRESVVAELSRHMDVDGFGELGDHESGSCPIRGMASPPVQSTEISILTPDYMALLHSMCTITKPSLNDVTAIFKEFRRSLDARKPKPSPKPSKSSPSSSGTSEKRGRKSATRASAASDDAGGDDCGIAHTSVGFERSCTWEPDEKRCWIMSDMELWNRILAHDCIELRQFTWCELALMGYHWPEKKTGDQDILRASLLIHVLLRQHRCVTYIYLDLDYTALEKHVLWHALKTGAMGVKRLEYRQNFMDMICAANKTLKALVLNMTTKHSQEDVSSLFDMVSRINAFSRLLLHWVYPRASDFPKSALMASTPSVSMILDDYEAEDAAGALDTIASSCNLDMATIQCSANVKKAVIQRLADTLASTKHLVLSMAFFPDADVFNVFRALESNRTIFIMVFNAITFGERNAKALGRLVERNRTFNSLILDLNHSEPCVDRMVQFRNICRELKEALRRNRFIAHININLGNSDLSNDPAIKEAIRRNSALINQAIRFVNGSMDKTDALAFETLQHCRSVSIRMHSHGGISLESALQKVAEARERLALNYFVLAGVVKAKLVCQMTRKEEKKMTLLDKIGRVMQARICSYLSLTDVVDI</sequence>
<evidence type="ECO:0000256" key="1">
    <source>
        <dbReference type="SAM" id="MobiDB-lite"/>
    </source>
</evidence>
<dbReference type="AlphaFoldDB" id="A0A9D4T7H9"/>
<reference evidence="2" key="1">
    <citation type="journal article" date="2020" name="Cell">
        <title>Large-Scale Comparative Analyses of Tick Genomes Elucidate Their Genetic Diversity and Vector Capacities.</title>
        <authorList>
            <consortium name="Tick Genome and Microbiome Consortium (TIGMIC)"/>
            <person name="Jia N."/>
            <person name="Wang J."/>
            <person name="Shi W."/>
            <person name="Du L."/>
            <person name="Sun Y."/>
            <person name="Zhan W."/>
            <person name="Jiang J.F."/>
            <person name="Wang Q."/>
            <person name="Zhang B."/>
            <person name="Ji P."/>
            <person name="Bell-Sakyi L."/>
            <person name="Cui X.M."/>
            <person name="Yuan T.T."/>
            <person name="Jiang B.G."/>
            <person name="Yang W.F."/>
            <person name="Lam T.T."/>
            <person name="Chang Q.C."/>
            <person name="Ding S.J."/>
            <person name="Wang X.J."/>
            <person name="Zhu J.G."/>
            <person name="Ruan X.D."/>
            <person name="Zhao L."/>
            <person name="Wei J.T."/>
            <person name="Ye R.Z."/>
            <person name="Que T.C."/>
            <person name="Du C.H."/>
            <person name="Zhou Y.H."/>
            <person name="Cheng J.X."/>
            <person name="Dai P.F."/>
            <person name="Guo W.B."/>
            <person name="Han X.H."/>
            <person name="Huang E.J."/>
            <person name="Li L.F."/>
            <person name="Wei W."/>
            <person name="Gao Y.C."/>
            <person name="Liu J.Z."/>
            <person name="Shao H.Z."/>
            <person name="Wang X."/>
            <person name="Wang C.C."/>
            <person name="Yang T.C."/>
            <person name="Huo Q.B."/>
            <person name="Li W."/>
            <person name="Chen H.Y."/>
            <person name="Chen S.E."/>
            <person name="Zhou L.G."/>
            <person name="Ni X.B."/>
            <person name="Tian J.H."/>
            <person name="Sheng Y."/>
            <person name="Liu T."/>
            <person name="Pan Y.S."/>
            <person name="Xia L.Y."/>
            <person name="Li J."/>
            <person name="Zhao F."/>
            <person name="Cao W.C."/>
        </authorList>
    </citation>
    <scope>NUCLEOTIDE SEQUENCE</scope>
    <source>
        <strain evidence="2">Rsan-2018</strain>
    </source>
</reference>
<keyword evidence="3" id="KW-1185">Reference proteome</keyword>
<protein>
    <submittedName>
        <fullName evidence="2">Uncharacterized protein</fullName>
    </submittedName>
</protein>
<name>A0A9D4T7H9_RHISA</name>
<dbReference type="EMBL" id="JABSTV010001246">
    <property type="protein sequence ID" value="KAH7976329.1"/>
    <property type="molecule type" value="Genomic_DNA"/>
</dbReference>
<accession>A0A9D4T7H9</accession>
<dbReference type="Gene3D" id="3.80.10.10">
    <property type="entry name" value="Ribonuclease Inhibitor"/>
    <property type="match status" value="1"/>
</dbReference>
<organism evidence="2 3">
    <name type="scientific">Rhipicephalus sanguineus</name>
    <name type="common">Brown dog tick</name>
    <name type="synonym">Ixodes sanguineus</name>
    <dbReference type="NCBI Taxonomy" id="34632"/>
    <lineage>
        <taxon>Eukaryota</taxon>
        <taxon>Metazoa</taxon>
        <taxon>Ecdysozoa</taxon>
        <taxon>Arthropoda</taxon>
        <taxon>Chelicerata</taxon>
        <taxon>Arachnida</taxon>
        <taxon>Acari</taxon>
        <taxon>Parasitiformes</taxon>
        <taxon>Ixodida</taxon>
        <taxon>Ixodoidea</taxon>
        <taxon>Ixodidae</taxon>
        <taxon>Rhipicephalinae</taxon>
        <taxon>Rhipicephalus</taxon>
        <taxon>Rhipicephalus</taxon>
    </lineage>
</organism>
<dbReference type="Proteomes" id="UP000821837">
    <property type="component" value="Chromosome 10"/>
</dbReference>
<evidence type="ECO:0000313" key="3">
    <source>
        <dbReference type="Proteomes" id="UP000821837"/>
    </source>
</evidence>
<gene>
    <name evidence="2" type="ORF">HPB52_012016</name>
</gene>
<dbReference type="VEuPathDB" id="VectorBase:RSAN_027362"/>
<comment type="caution">
    <text evidence="2">The sequence shown here is derived from an EMBL/GenBank/DDBJ whole genome shotgun (WGS) entry which is preliminary data.</text>
</comment>
<dbReference type="VEuPathDB" id="VectorBase:RSAN_028059"/>
<proteinExistence type="predicted"/>
<reference evidence="2" key="2">
    <citation type="submission" date="2021-09" db="EMBL/GenBank/DDBJ databases">
        <authorList>
            <person name="Jia N."/>
            <person name="Wang J."/>
            <person name="Shi W."/>
            <person name="Du L."/>
            <person name="Sun Y."/>
            <person name="Zhan W."/>
            <person name="Jiang J."/>
            <person name="Wang Q."/>
            <person name="Zhang B."/>
            <person name="Ji P."/>
            <person name="Sakyi L.B."/>
            <person name="Cui X."/>
            <person name="Yuan T."/>
            <person name="Jiang B."/>
            <person name="Yang W."/>
            <person name="Lam T.T.-Y."/>
            <person name="Chang Q."/>
            <person name="Ding S."/>
            <person name="Wang X."/>
            <person name="Zhu J."/>
            <person name="Ruan X."/>
            <person name="Zhao L."/>
            <person name="Wei J."/>
            <person name="Que T."/>
            <person name="Du C."/>
            <person name="Cheng J."/>
            <person name="Dai P."/>
            <person name="Han X."/>
            <person name="Huang E."/>
            <person name="Gao Y."/>
            <person name="Liu J."/>
            <person name="Shao H."/>
            <person name="Ye R."/>
            <person name="Li L."/>
            <person name="Wei W."/>
            <person name="Wang X."/>
            <person name="Wang C."/>
            <person name="Huo Q."/>
            <person name="Li W."/>
            <person name="Guo W."/>
            <person name="Chen H."/>
            <person name="Chen S."/>
            <person name="Zhou L."/>
            <person name="Zhou L."/>
            <person name="Ni X."/>
            <person name="Tian J."/>
            <person name="Zhou Y."/>
            <person name="Sheng Y."/>
            <person name="Liu T."/>
            <person name="Pan Y."/>
            <person name="Xia L."/>
            <person name="Li J."/>
            <person name="Zhao F."/>
            <person name="Cao W."/>
        </authorList>
    </citation>
    <scope>NUCLEOTIDE SEQUENCE</scope>
    <source>
        <strain evidence="2">Rsan-2018</strain>
        <tissue evidence="2">Larvae</tissue>
    </source>
</reference>